<keyword evidence="3" id="KW-1185">Reference proteome</keyword>
<evidence type="ECO:0000313" key="3">
    <source>
        <dbReference type="Proteomes" id="UP000008281"/>
    </source>
</evidence>
<proteinExistence type="predicted"/>
<dbReference type="AlphaFoldDB" id="E3N595"/>
<dbReference type="InterPro" id="IPR053222">
    <property type="entry name" value="Zygotic_Embryogenesis-Asso"/>
</dbReference>
<accession>E3N595</accession>
<sequence length="329" mass="38030">MTTPFPLLRLPRLALIPVFQHMERIDVIAFSFLSKRTHNLLKYLRKKLSFRYIDLGINNNCLSMTIAPTNGSPLTLYFYTDVLTTVEVFQRRLYDGRSVYKKIQWNNIGLSTEQWVERLLDVTKCPLRSRLTLDGIPKFDVFSVFDVIPKVAELDICYNCCNAVAKRAVEVLSPVTSSITLFKVPFSNREEFQRFWMGNVKCLNIYGHALSKFQFNIDDLLASNAVRLEMSGVSLSLRDLNRFFSCWLNKTSNRRLKHLTVQSLGNFDEDVLLEGLNATRFTEEQQRQFRSNYSLVVFTGGFEMRRIDGQLATITFGGSDFITFIHFDS</sequence>
<dbReference type="InterPro" id="IPR001810">
    <property type="entry name" value="F-box_dom"/>
</dbReference>
<dbReference type="PANTHER" id="PTHR22899:SF1">
    <property type="entry name" value="F-BOX ASSOCIATED DOMAIN-CONTAINING PROTEIN"/>
    <property type="match status" value="1"/>
</dbReference>
<feature type="domain" description="F-box" evidence="1">
    <location>
        <begin position="4"/>
        <end position="53"/>
    </location>
</feature>
<dbReference type="HOGENOM" id="CLU_028840_5_2_1"/>
<dbReference type="InterPro" id="IPR012885">
    <property type="entry name" value="F-box_Sdz-33"/>
</dbReference>
<gene>
    <name evidence="2" type="ORF">CRE_28971</name>
</gene>
<protein>
    <recommendedName>
        <fullName evidence="1">F-box domain-containing protein</fullName>
    </recommendedName>
</protein>
<dbReference type="PROSITE" id="PS50181">
    <property type="entry name" value="FBOX"/>
    <property type="match status" value="1"/>
</dbReference>
<dbReference type="Pfam" id="PF07735">
    <property type="entry name" value="FBA_2"/>
    <property type="match status" value="1"/>
</dbReference>
<dbReference type="EMBL" id="DS268531">
    <property type="protein sequence ID" value="EFO87127.1"/>
    <property type="molecule type" value="Genomic_DNA"/>
</dbReference>
<dbReference type="Proteomes" id="UP000008281">
    <property type="component" value="Unassembled WGS sequence"/>
</dbReference>
<dbReference type="FunCoup" id="E3N595">
    <property type="interactions" value="1160"/>
</dbReference>
<evidence type="ECO:0000313" key="2">
    <source>
        <dbReference type="EMBL" id="EFO87127.1"/>
    </source>
</evidence>
<organism evidence="3">
    <name type="scientific">Caenorhabditis remanei</name>
    <name type="common">Caenorhabditis vulgaris</name>
    <dbReference type="NCBI Taxonomy" id="31234"/>
    <lineage>
        <taxon>Eukaryota</taxon>
        <taxon>Metazoa</taxon>
        <taxon>Ecdysozoa</taxon>
        <taxon>Nematoda</taxon>
        <taxon>Chromadorea</taxon>
        <taxon>Rhabditida</taxon>
        <taxon>Rhabditina</taxon>
        <taxon>Rhabditomorpha</taxon>
        <taxon>Rhabditoidea</taxon>
        <taxon>Rhabditidae</taxon>
        <taxon>Peloderinae</taxon>
        <taxon>Caenorhabditis</taxon>
    </lineage>
</organism>
<evidence type="ECO:0000259" key="1">
    <source>
        <dbReference type="PROSITE" id="PS50181"/>
    </source>
</evidence>
<dbReference type="Pfam" id="PF00646">
    <property type="entry name" value="F-box"/>
    <property type="match status" value="1"/>
</dbReference>
<name>E3N595_CAERE</name>
<dbReference type="PANTHER" id="PTHR22899">
    <property type="entry name" value="CYCLIN-RELATED F-BOX FAMILY"/>
    <property type="match status" value="1"/>
</dbReference>
<dbReference type="OrthoDB" id="9010513at2759"/>
<reference evidence="2" key="1">
    <citation type="submission" date="2007-07" db="EMBL/GenBank/DDBJ databases">
        <title>PCAP assembly of the Caenorhabditis remanei genome.</title>
        <authorList>
            <consortium name="The Caenorhabditis remanei Sequencing Consortium"/>
            <person name="Wilson R.K."/>
        </authorList>
    </citation>
    <scope>NUCLEOTIDE SEQUENCE [LARGE SCALE GENOMIC DNA]</scope>
    <source>
        <strain evidence="2">PB4641</strain>
    </source>
</reference>
<dbReference type="InParanoid" id="E3N595"/>